<accession>A0A177ANV0</accession>
<dbReference type="Proteomes" id="UP000078046">
    <property type="component" value="Unassembled WGS sequence"/>
</dbReference>
<reference evidence="2 3" key="1">
    <citation type="submission" date="2016-04" db="EMBL/GenBank/DDBJ databases">
        <title>The genome of Intoshia linei affirms orthonectids as highly simplified spiralians.</title>
        <authorList>
            <person name="Mikhailov K.V."/>
            <person name="Slusarev G.S."/>
            <person name="Nikitin M.A."/>
            <person name="Logacheva M.D."/>
            <person name="Penin A."/>
            <person name="Aleoshin V."/>
            <person name="Panchin Y.V."/>
        </authorList>
    </citation>
    <scope>NUCLEOTIDE SEQUENCE [LARGE SCALE GENOMIC DNA]</scope>
    <source>
        <strain evidence="2">Intl2013</strain>
        <tissue evidence="2">Whole animal</tissue>
    </source>
</reference>
<dbReference type="AlphaFoldDB" id="A0A177ANV0"/>
<name>A0A177ANV0_9BILA</name>
<comment type="caution">
    <text evidence="2">The sequence shown here is derived from an EMBL/GenBank/DDBJ whole genome shotgun (WGS) entry which is preliminary data.</text>
</comment>
<protein>
    <submittedName>
        <fullName evidence="2">Uncharacterized protein</fullName>
    </submittedName>
</protein>
<dbReference type="EMBL" id="LWCA01002732">
    <property type="protein sequence ID" value="OAF63716.1"/>
    <property type="molecule type" value="Genomic_DNA"/>
</dbReference>
<evidence type="ECO:0000256" key="1">
    <source>
        <dbReference type="SAM" id="Phobius"/>
    </source>
</evidence>
<keyword evidence="1" id="KW-1133">Transmembrane helix</keyword>
<evidence type="ECO:0000313" key="3">
    <source>
        <dbReference type="Proteomes" id="UP000078046"/>
    </source>
</evidence>
<keyword evidence="3" id="KW-1185">Reference proteome</keyword>
<keyword evidence="1" id="KW-0812">Transmembrane</keyword>
<keyword evidence="1" id="KW-0472">Membrane</keyword>
<evidence type="ECO:0000313" key="2">
    <source>
        <dbReference type="EMBL" id="OAF63716.1"/>
    </source>
</evidence>
<gene>
    <name evidence="2" type="ORF">A3Q56_08579</name>
</gene>
<feature type="transmembrane region" description="Helical" evidence="1">
    <location>
        <begin position="40"/>
        <end position="58"/>
    </location>
</feature>
<organism evidence="2 3">
    <name type="scientific">Intoshia linei</name>
    <dbReference type="NCBI Taxonomy" id="1819745"/>
    <lineage>
        <taxon>Eukaryota</taxon>
        <taxon>Metazoa</taxon>
        <taxon>Spiralia</taxon>
        <taxon>Lophotrochozoa</taxon>
        <taxon>Mesozoa</taxon>
        <taxon>Orthonectida</taxon>
        <taxon>Rhopaluridae</taxon>
        <taxon>Intoshia</taxon>
    </lineage>
</organism>
<sequence>MTLSFKKPILTMSILPHLQIMKKQIVHCHLHFPCLLAKNFFLNNMMIFIPIVTLLLLLNQLLQSL</sequence>
<proteinExistence type="predicted"/>